<proteinExistence type="predicted"/>
<reference evidence="1 2" key="1">
    <citation type="submission" date="2015-09" db="EMBL/GenBank/DDBJ databases">
        <title>Draft genome of the parasitic nematode Teladorsagia circumcincta isolate WARC Sus (inbred).</title>
        <authorList>
            <person name="Mitreva M."/>
        </authorList>
    </citation>
    <scope>NUCLEOTIDE SEQUENCE [LARGE SCALE GENOMIC DNA]</scope>
    <source>
        <strain evidence="1 2">S</strain>
    </source>
</reference>
<evidence type="ECO:0000313" key="2">
    <source>
        <dbReference type="Proteomes" id="UP000230423"/>
    </source>
</evidence>
<dbReference type="EMBL" id="KZ348962">
    <property type="protein sequence ID" value="PIO65498.1"/>
    <property type="molecule type" value="Genomic_DNA"/>
</dbReference>
<keyword evidence="2" id="KW-1185">Reference proteome</keyword>
<dbReference type="Proteomes" id="UP000230423">
    <property type="component" value="Unassembled WGS sequence"/>
</dbReference>
<organism evidence="1 2">
    <name type="scientific">Teladorsagia circumcincta</name>
    <name type="common">Brown stomach worm</name>
    <name type="synonym">Ostertagia circumcincta</name>
    <dbReference type="NCBI Taxonomy" id="45464"/>
    <lineage>
        <taxon>Eukaryota</taxon>
        <taxon>Metazoa</taxon>
        <taxon>Ecdysozoa</taxon>
        <taxon>Nematoda</taxon>
        <taxon>Chromadorea</taxon>
        <taxon>Rhabditida</taxon>
        <taxon>Rhabditina</taxon>
        <taxon>Rhabditomorpha</taxon>
        <taxon>Strongyloidea</taxon>
        <taxon>Trichostrongylidae</taxon>
        <taxon>Teladorsagia</taxon>
    </lineage>
</organism>
<sequence length="154" mass="17997">MKISESVLESIMQELHKNDASFNESSTEMVKMVSELKSRKGELFLKYQRFFILRDRLRRAKLKARIRRMFRSPRNIRRTIIFMEIYMASVLLLAGKKGGGKQYWFEAGHFDTNSITSKHNCSPCVSEAELHKVRENIWLNSQRSHCLAAVNSLL</sequence>
<accession>A0A2G9U5Q0</accession>
<dbReference type="AlphaFoldDB" id="A0A2G9U5Q0"/>
<gene>
    <name evidence="1" type="ORF">TELCIR_12827</name>
</gene>
<name>A0A2G9U5Q0_TELCI</name>
<evidence type="ECO:0000313" key="1">
    <source>
        <dbReference type="EMBL" id="PIO65498.1"/>
    </source>
</evidence>
<protein>
    <submittedName>
        <fullName evidence="1">Uncharacterized protein</fullName>
    </submittedName>
</protein>